<proteinExistence type="predicted"/>
<organism evidence="3 4">
    <name type="scientific">Volvox africanus</name>
    <dbReference type="NCBI Taxonomy" id="51714"/>
    <lineage>
        <taxon>Eukaryota</taxon>
        <taxon>Viridiplantae</taxon>
        <taxon>Chlorophyta</taxon>
        <taxon>core chlorophytes</taxon>
        <taxon>Chlorophyceae</taxon>
        <taxon>CS clade</taxon>
        <taxon>Chlamydomonadales</taxon>
        <taxon>Volvocaceae</taxon>
        <taxon>Volvox</taxon>
    </lineage>
</organism>
<sequence length="116" mass="12266">PPPASSSLPNDPLSPALRTQIHNGSKTLPTNHNHLQRFLRICRQNAVASTGLKYKVAAASKTQTFPSAAAAPSAAATGTLAGRRHRLRPPLLLLLLLSPPLLLLLLLLLFLCPLGG</sequence>
<evidence type="ECO:0000256" key="2">
    <source>
        <dbReference type="SAM" id="Phobius"/>
    </source>
</evidence>
<name>A0A8J4F875_9CHLO</name>
<feature type="non-terminal residue" evidence="3">
    <location>
        <position position="1"/>
    </location>
</feature>
<keyword evidence="2" id="KW-1133">Transmembrane helix</keyword>
<feature type="non-terminal residue" evidence="3">
    <location>
        <position position="116"/>
    </location>
</feature>
<evidence type="ECO:0000313" key="3">
    <source>
        <dbReference type="EMBL" id="GIL65237.1"/>
    </source>
</evidence>
<dbReference type="AlphaFoldDB" id="A0A8J4F875"/>
<reference evidence="3" key="1">
    <citation type="journal article" date="2021" name="Proc. Natl. Acad. Sci. U.S.A.">
        <title>Three genomes in the algal genus Volvox reveal the fate of a haploid sex-determining region after a transition to homothallism.</title>
        <authorList>
            <person name="Yamamoto K."/>
            <person name="Hamaji T."/>
            <person name="Kawai-Toyooka H."/>
            <person name="Matsuzaki R."/>
            <person name="Takahashi F."/>
            <person name="Nishimura Y."/>
            <person name="Kawachi M."/>
            <person name="Noguchi H."/>
            <person name="Minakuchi Y."/>
            <person name="Umen J.G."/>
            <person name="Toyoda A."/>
            <person name="Nozaki H."/>
        </authorList>
    </citation>
    <scope>NUCLEOTIDE SEQUENCE</scope>
    <source>
        <strain evidence="3">NIES-3780</strain>
    </source>
</reference>
<dbReference type="Proteomes" id="UP000747399">
    <property type="component" value="Unassembled WGS sequence"/>
</dbReference>
<protein>
    <submittedName>
        <fullName evidence="3">Uncharacterized protein</fullName>
    </submittedName>
</protein>
<keyword evidence="2" id="KW-0472">Membrane</keyword>
<gene>
    <name evidence="3" type="ORF">Vafri_19047</name>
</gene>
<keyword evidence="2" id="KW-0812">Transmembrane</keyword>
<feature type="compositionally biased region" description="Polar residues" evidence="1">
    <location>
        <begin position="20"/>
        <end position="30"/>
    </location>
</feature>
<dbReference type="EMBL" id="BNCO01000074">
    <property type="protein sequence ID" value="GIL65237.1"/>
    <property type="molecule type" value="Genomic_DNA"/>
</dbReference>
<evidence type="ECO:0000313" key="4">
    <source>
        <dbReference type="Proteomes" id="UP000747399"/>
    </source>
</evidence>
<feature type="transmembrane region" description="Helical" evidence="2">
    <location>
        <begin position="91"/>
        <end position="111"/>
    </location>
</feature>
<comment type="caution">
    <text evidence="3">The sequence shown here is derived from an EMBL/GenBank/DDBJ whole genome shotgun (WGS) entry which is preliminary data.</text>
</comment>
<accession>A0A8J4F875</accession>
<evidence type="ECO:0000256" key="1">
    <source>
        <dbReference type="SAM" id="MobiDB-lite"/>
    </source>
</evidence>
<feature type="region of interest" description="Disordered" evidence="1">
    <location>
        <begin position="1"/>
        <end position="30"/>
    </location>
</feature>
<keyword evidence="4" id="KW-1185">Reference proteome</keyword>